<accession>A0ABW5Z5C5</accession>
<dbReference type="EMBL" id="JBHUOL010000010">
    <property type="protein sequence ID" value="MFD2908044.1"/>
    <property type="molecule type" value="Genomic_DNA"/>
</dbReference>
<proteinExistence type="predicted"/>
<organism evidence="1 2">
    <name type="scientific">Flavobacterium ardleyense</name>
    <dbReference type="NCBI Taxonomy" id="2038737"/>
    <lineage>
        <taxon>Bacteria</taxon>
        <taxon>Pseudomonadati</taxon>
        <taxon>Bacteroidota</taxon>
        <taxon>Flavobacteriia</taxon>
        <taxon>Flavobacteriales</taxon>
        <taxon>Flavobacteriaceae</taxon>
        <taxon>Flavobacterium</taxon>
    </lineage>
</organism>
<gene>
    <name evidence="1" type="ORF">ACFSX9_04775</name>
</gene>
<keyword evidence="2" id="KW-1185">Reference proteome</keyword>
<protein>
    <recommendedName>
        <fullName evidence="3">Lipopolysaccharide core biosynthesis protein rfaS</fullName>
    </recommendedName>
</protein>
<sequence length="318" mass="37434">MKKVLIVAPEYMGYIVKVADELRKNQDLEVTDIHIPTYKYSSLITKVKNFYLKRVSKDVKFKYREKYIKTIIKKETFDIILIIRPDLFSFESLVDLKSKTKNFKTYFFDGIHRYPKKKKLLPLFDEIYSFEPSDCKEFGFKFITNFIYELEAPTTTSESLKYSVFNITSFDRKRFATLLKIAKVLKEQQNVFKIIVKTTKKIPSTDLIEIIKNPIPLEEVKLYIKQAVCMLDLGVIDKHRGLTFRVFEALGYHKKIITNNSEIATYDFYNPQNILIIDDQNISIPNDFLNSPYAPIPDAIIRKYTLSNWVETVFKEVI</sequence>
<comment type="caution">
    <text evidence="1">The sequence shown here is derived from an EMBL/GenBank/DDBJ whole genome shotgun (WGS) entry which is preliminary data.</text>
</comment>
<evidence type="ECO:0000313" key="1">
    <source>
        <dbReference type="EMBL" id="MFD2908044.1"/>
    </source>
</evidence>
<dbReference type="Proteomes" id="UP001597549">
    <property type="component" value="Unassembled WGS sequence"/>
</dbReference>
<evidence type="ECO:0008006" key="3">
    <source>
        <dbReference type="Google" id="ProtNLM"/>
    </source>
</evidence>
<evidence type="ECO:0000313" key="2">
    <source>
        <dbReference type="Proteomes" id="UP001597549"/>
    </source>
</evidence>
<dbReference type="RefSeq" id="WP_379805093.1">
    <property type="nucleotide sequence ID" value="NZ_JBHUOL010000010.1"/>
</dbReference>
<name>A0ABW5Z5C5_9FLAO</name>
<reference evidence="2" key="1">
    <citation type="journal article" date="2019" name="Int. J. Syst. Evol. Microbiol.">
        <title>The Global Catalogue of Microorganisms (GCM) 10K type strain sequencing project: providing services to taxonomists for standard genome sequencing and annotation.</title>
        <authorList>
            <consortium name="The Broad Institute Genomics Platform"/>
            <consortium name="The Broad Institute Genome Sequencing Center for Infectious Disease"/>
            <person name="Wu L."/>
            <person name="Ma J."/>
        </authorList>
    </citation>
    <scope>NUCLEOTIDE SEQUENCE [LARGE SCALE GENOMIC DNA]</scope>
    <source>
        <strain evidence="2">KCTC 52644</strain>
    </source>
</reference>